<dbReference type="PANTHER" id="PTHR43653:SF1">
    <property type="entry name" value="CYTOCHROME C-TYPE BIOGENESIS PROTEIN CCMF"/>
    <property type="match status" value="1"/>
</dbReference>
<keyword evidence="7" id="KW-1185">Reference proteome</keyword>
<evidence type="ECO:0000313" key="7">
    <source>
        <dbReference type="Proteomes" id="UP000322876"/>
    </source>
</evidence>
<feature type="transmembrane region" description="Helical" evidence="3">
    <location>
        <begin position="446"/>
        <end position="466"/>
    </location>
</feature>
<feature type="transmembrane region" description="Helical" evidence="3">
    <location>
        <begin position="423"/>
        <end position="440"/>
    </location>
</feature>
<organism evidence="6 7">
    <name type="scientific">Deferribacter autotrophicus</name>
    <dbReference type="NCBI Taxonomy" id="500465"/>
    <lineage>
        <taxon>Bacteria</taxon>
        <taxon>Pseudomonadati</taxon>
        <taxon>Deferribacterota</taxon>
        <taxon>Deferribacteres</taxon>
        <taxon>Deferribacterales</taxon>
        <taxon>Deferribacteraceae</taxon>
        <taxon>Deferribacter</taxon>
    </lineage>
</organism>
<name>A0A5A8F4K2_9BACT</name>
<sequence>MGNLGLLIEIIALLAGGIAIFFYLNAIMKDDEQSNKIGNIAFISQTLLATLASVILVYALATSYFKMEYVAQYTDRALPFIYKISAFWAGQAGSLLFWGWLITIAGLIELSRNKKFSNKYRSSIMLVITITSSFFFLITSFVSNPFKELDFIPADGLGMNPLLQNPGMLYHPPTLYIGYVVYTLPFAYAVASLVTKDYSSKWLKYSRMWNMIAWIFLTIGIVLGAQWAYVELGWGGYWAWDPVENASLLPWLTGTALLHSAIMYERINRLKLWTYMLALITFELCIFSTFLTRSGVIDSVHSFGKSPLGIFFIWFIILTTIAFLILLFTTKKSLKEDENFYLLSREGLFFITNWLFVALMLVILFGTTLPIISEIFSSSKSSVNISYYNRVSTPFFIALLFLAGICPLIPYKKASIVNVIKKVWLSGILSIVVGIILYLLGYNKIIPLILFIVTTFAFFAIVIQVINNLKNAGLSALIKNRRFYGSMIIHLGLCMIAFGVIGSAFYKTSTDEVIKENSDIIFNEYRLHVKDLRFEKVKNYISAFVPVKVYKNEKYIVTMKPERRFYKNNENAYAEVAIYTTPLGDLYLILASYDKNEGIVGIQAIYHPLVVWIWIGCFVMVLGGIYSLSHRTENG</sequence>
<evidence type="ECO:0000259" key="5">
    <source>
        <dbReference type="Pfam" id="PF16327"/>
    </source>
</evidence>
<accession>A0A5A8F4K2</accession>
<dbReference type="GO" id="GO:0017004">
    <property type="term" value="P:cytochrome complex assembly"/>
    <property type="evidence" value="ECO:0007669"/>
    <property type="project" value="UniProtKB-KW"/>
</dbReference>
<evidence type="ECO:0000256" key="3">
    <source>
        <dbReference type="SAM" id="Phobius"/>
    </source>
</evidence>
<comment type="similarity">
    <text evidence="1">Belongs to the CcmF/CycK/Ccl1/NrfE/CcsA family.</text>
</comment>
<dbReference type="GO" id="GO:0020037">
    <property type="term" value="F:heme binding"/>
    <property type="evidence" value="ECO:0007669"/>
    <property type="project" value="InterPro"/>
</dbReference>
<evidence type="ECO:0000256" key="2">
    <source>
        <dbReference type="ARBA" id="ARBA00022748"/>
    </source>
</evidence>
<reference evidence="6 7" key="1">
    <citation type="submission" date="2019-06" db="EMBL/GenBank/DDBJ databases">
        <title>Genomic insights into carbon and energy metabolism of Deferribacter autotrophicus revealed new metabolic traits in the phylum Deferribacteres.</title>
        <authorList>
            <person name="Slobodkin A.I."/>
            <person name="Slobodkina G.B."/>
            <person name="Allioux M."/>
            <person name="Alain K."/>
            <person name="Jebbar M."/>
            <person name="Shadrin V."/>
            <person name="Kublanov I.V."/>
            <person name="Toshchakov S.V."/>
            <person name="Bonch-Osmolovskaya E.A."/>
        </authorList>
    </citation>
    <scope>NUCLEOTIDE SEQUENCE [LARGE SCALE GENOMIC DNA]</scope>
    <source>
        <strain evidence="6 7">SL50</strain>
    </source>
</reference>
<keyword evidence="2" id="KW-0201">Cytochrome c-type biogenesis</keyword>
<dbReference type="RefSeq" id="WP_149265647.1">
    <property type="nucleotide sequence ID" value="NZ_VFJB01000003.1"/>
</dbReference>
<feature type="transmembrane region" description="Helical" evidence="3">
    <location>
        <begin position="120"/>
        <end position="142"/>
    </location>
</feature>
<feature type="domain" description="Cytochrome c-type biogenesis protein CcmF C-terminal" evidence="5">
    <location>
        <begin position="318"/>
        <end position="631"/>
    </location>
</feature>
<dbReference type="InterPro" id="IPR003567">
    <property type="entry name" value="Cyt_c_biogenesis"/>
</dbReference>
<dbReference type="AlphaFoldDB" id="A0A5A8F4K2"/>
<gene>
    <name evidence="6" type="ORF">FHQ18_02780</name>
</gene>
<feature type="transmembrane region" description="Helical" evidence="3">
    <location>
        <begin position="80"/>
        <end position="108"/>
    </location>
</feature>
<feature type="transmembrane region" description="Helical" evidence="3">
    <location>
        <begin position="272"/>
        <end position="291"/>
    </location>
</feature>
<dbReference type="GO" id="GO:0015232">
    <property type="term" value="F:heme transmembrane transporter activity"/>
    <property type="evidence" value="ECO:0007669"/>
    <property type="project" value="InterPro"/>
</dbReference>
<comment type="caution">
    <text evidence="6">The sequence shown here is derived from an EMBL/GenBank/DDBJ whole genome shotgun (WGS) entry which is preliminary data.</text>
</comment>
<evidence type="ECO:0000313" key="6">
    <source>
        <dbReference type="EMBL" id="KAA0258887.1"/>
    </source>
</evidence>
<dbReference type="PRINTS" id="PR01410">
    <property type="entry name" value="CCBIOGENESIS"/>
</dbReference>
<feature type="transmembrane region" description="Helical" evidence="3">
    <location>
        <begin position="392"/>
        <end position="411"/>
    </location>
</feature>
<keyword evidence="3" id="KW-0472">Membrane</keyword>
<feature type="transmembrane region" description="Helical" evidence="3">
    <location>
        <begin position="40"/>
        <end position="60"/>
    </location>
</feature>
<dbReference type="Pfam" id="PF16327">
    <property type="entry name" value="CcmF_C"/>
    <property type="match status" value="1"/>
</dbReference>
<feature type="transmembrane region" description="Helical" evidence="3">
    <location>
        <begin position="207"/>
        <end position="228"/>
    </location>
</feature>
<evidence type="ECO:0000256" key="1">
    <source>
        <dbReference type="ARBA" id="ARBA00009186"/>
    </source>
</evidence>
<protein>
    <submittedName>
        <fullName evidence="6">Heme lyase CcmF/NrfE family subunit</fullName>
    </submittedName>
</protein>
<evidence type="ECO:0000259" key="4">
    <source>
        <dbReference type="Pfam" id="PF01578"/>
    </source>
</evidence>
<feature type="transmembrane region" description="Helical" evidence="3">
    <location>
        <begin position="311"/>
        <end position="328"/>
    </location>
</feature>
<dbReference type="GO" id="GO:0016020">
    <property type="term" value="C:membrane"/>
    <property type="evidence" value="ECO:0007669"/>
    <property type="project" value="InterPro"/>
</dbReference>
<dbReference type="OrthoDB" id="9761451at2"/>
<dbReference type="Proteomes" id="UP000322876">
    <property type="component" value="Unassembled WGS sequence"/>
</dbReference>
<dbReference type="EMBL" id="VFJB01000003">
    <property type="protein sequence ID" value="KAA0258887.1"/>
    <property type="molecule type" value="Genomic_DNA"/>
</dbReference>
<feature type="transmembrane region" description="Helical" evidence="3">
    <location>
        <begin position="609"/>
        <end position="628"/>
    </location>
</feature>
<feature type="transmembrane region" description="Helical" evidence="3">
    <location>
        <begin position="176"/>
        <end position="195"/>
    </location>
</feature>
<dbReference type="InterPro" id="IPR002541">
    <property type="entry name" value="Cyt_c_assembly"/>
</dbReference>
<keyword evidence="3" id="KW-0812">Transmembrane</keyword>
<keyword evidence="6" id="KW-0456">Lyase</keyword>
<feature type="transmembrane region" description="Helical" evidence="3">
    <location>
        <begin position="487"/>
        <end position="506"/>
    </location>
</feature>
<keyword evidence="3" id="KW-1133">Transmembrane helix</keyword>
<feature type="transmembrane region" description="Helical" evidence="3">
    <location>
        <begin position="348"/>
        <end position="372"/>
    </location>
</feature>
<dbReference type="Pfam" id="PF01578">
    <property type="entry name" value="Cytochrom_C_asm"/>
    <property type="match status" value="1"/>
</dbReference>
<feature type="transmembrane region" description="Helical" evidence="3">
    <location>
        <begin position="6"/>
        <end position="28"/>
    </location>
</feature>
<dbReference type="InterPro" id="IPR032523">
    <property type="entry name" value="CcmF_C"/>
</dbReference>
<feature type="domain" description="Cytochrome c assembly protein" evidence="4">
    <location>
        <begin position="88"/>
        <end position="294"/>
    </location>
</feature>
<dbReference type="GO" id="GO:0016829">
    <property type="term" value="F:lyase activity"/>
    <property type="evidence" value="ECO:0007669"/>
    <property type="project" value="UniProtKB-KW"/>
</dbReference>
<dbReference type="PANTHER" id="PTHR43653">
    <property type="entry name" value="CYTOCHROME C ASSEMBLY PROTEIN-RELATED"/>
    <property type="match status" value="1"/>
</dbReference>
<feature type="transmembrane region" description="Helical" evidence="3">
    <location>
        <begin position="248"/>
        <end position="265"/>
    </location>
</feature>
<proteinExistence type="inferred from homology"/>